<dbReference type="PANTHER" id="PTHR34154:SF3">
    <property type="entry name" value="ALKALI-SENSITIVE LINKAGE PROTEIN 1"/>
    <property type="match status" value="1"/>
</dbReference>
<evidence type="ECO:0000313" key="3">
    <source>
        <dbReference type="Proteomes" id="UP000601435"/>
    </source>
</evidence>
<dbReference type="SUPFAM" id="SSF51445">
    <property type="entry name" value="(Trans)glycosidases"/>
    <property type="match status" value="1"/>
</dbReference>
<protein>
    <submittedName>
        <fullName evidence="2">Asl1 protein</fullName>
    </submittedName>
</protein>
<reference evidence="2" key="1">
    <citation type="submission" date="2021-02" db="EMBL/GenBank/DDBJ databases">
        <authorList>
            <person name="Dougan E. K."/>
            <person name="Rhodes N."/>
            <person name="Thang M."/>
            <person name="Chan C."/>
        </authorList>
    </citation>
    <scope>NUCLEOTIDE SEQUENCE</scope>
</reference>
<proteinExistence type="predicted"/>
<name>A0A812PNI0_9DINO</name>
<dbReference type="OrthoDB" id="443935at2759"/>
<accession>A0A812PNI0</accession>
<dbReference type="Gene3D" id="3.20.20.80">
    <property type="entry name" value="Glycosidases"/>
    <property type="match status" value="1"/>
</dbReference>
<dbReference type="InterPro" id="IPR053183">
    <property type="entry name" value="ASL1"/>
</dbReference>
<keyword evidence="3" id="KW-1185">Reference proteome</keyword>
<dbReference type="InterPro" id="IPR017853">
    <property type="entry name" value="GH"/>
</dbReference>
<dbReference type="Pfam" id="PF11790">
    <property type="entry name" value="Glyco_hydro_cc"/>
    <property type="match status" value="1"/>
</dbReference>
<comment type="caution">
    <text evidence="2">The sequence shown here is derived from an EMBL/GenBank/DDBJ whole genome shotgun (WGS) entry which is preliminary data.</text>
</comment>
<dbReference type="PANTHER" id="PTHR34154">
    <property type="entry name" value="ALKALI-SENSITIVE LINKAGE PROTEIN 1"/>
    <property type="match status" value="1"/>
</dbReference>
<evidence type="ECO:0000259" key="1">
    <source>
        <dbReference type="Pfam" id="PF11790"/>
    </source>
</evidence>
<gene>
    <name evidence="2" type="primary">asl1</name>
    <name evidence="2" type="ORF">SNEC2469_LOCUS9884</name>
</gene>
<sequence>MICKTRTDPIAYFALQANLSPAKAAELWPSLEELARNASIDYLVSPAVNFAEYDPIVWLHDFFEECQGCKVDAVAFHTYTCHGKYLKDHIELYKVFGKPLWLTEFACSEAASPERLPAEGQMAFMREAIPLLEQEKCLGVFGTVEGLGFKLFGVQDFGTRLMSRGGCFLN</sequence>
<feature type="domain" description="Asl1-like glycosyl hydrolase catalytic" evidence="1">
    <location>
        <begin position="16"/>
        <end position="136"/>
    </location>
</feature>
<dbReference type="Proteomes" id="UP000601435">
    <property type="component" value="Unassembled WGS sequence"/>
</dbReference>
<evidence type="ECO:0000313" key="2">
    <source>
        <dbReference type="EMBL" id="CAE7368861.1"/>
    </source>
</evidence>
<dbReference type="InterPro" id="IPR024655">
    <property type="entry name" value="Asl1_glyco_hydro_catalytic"/>
</dbReference>
<dbReference type="AlphaFoldDB" id="A0A812PNI0"/>
<dbReference type="EMBL" id="CAJNJA010015796">
    <property type="protein sequence ID" value="CAE7368861.1"/>
    <property type="molecule type" value="Genomic_DNA"/>
</dbReference>
<organism evidence="2 3">
    <name type="scientific">Symbiodinium necroappetens</name>
    <dbReference type="NCBI Taxonomy" id="1628268"/>
    <lineage>
        <taxon>Eukaryota</taxon>
        <taxon>Sar</taxon>
        <taxon>Alveolata</taxon>
        <taxon>Dinophyceae</taxon>
        <taxon>Suessiales</taxon>
        <taxon>Symbiodiniaceae</taxon>
        <taxon>Symbiodinium</taxon>
    </lineage>
</organism>